<evidence type="ECO:0000256" key="2">
    <source>
        <dbReference type="SAM" id="MobiDB-lite"/>
    </source>
</evidence>
<feature type="region of interest" description="Disordered" evidence="2">
    <location>
        <begin position="199"/>
        <end position="229"/>
    </location>
</feature>
<feature type="coiled-coil region" evidence="1">
    <location>
        <begin position="50"/>
        <end position="77"/>
    </location>
</feature>
<sequence>MSPQEMQVLQNFLAQLVQVQGVAKDPQAASLISEAISKQPDASYLLVQRALLLEQALANANSQIASLQADLREQQALNATQNPTTPTQFLDPAASNWGNSASSRPLNIPSNTGTSVTGAPLAAYPAMAAVPVSQPGAVATAPASSFFGNTGGSMLGTVAATAASVAAGAFLFQGISHLMNGNSHQTMADNSSTANLNDADGGLLPGYFDQDQADSSPLESLPDESDDVI</sequence>
<reference evidence="3 4" key="1">
    <citation type="submission" date="2020-08" db="EMBL/GenBank/DDBJ databases">
        <title>Novel species isolated from subtropical streams in China.</title>
        <authorList>
            <person name="Lu H."/>
        </authorList>
    </citation>
    <scope>NUCLEOTIDE SEQUENCE [LARGE SCALE GENOMIC DNA]</scope>
    <source>
        <strain evidence="3 4">CCTCC AB 2015119</strain>
    </source>
</reference>
<dbReference type="Proteomes" id="UP000637632">
    <property type="component" value="Unassembled WGS sequence"/>
</dbReference>
<dbReference type="RefSeq" id="WP_190476809.1">
    <property type="nucleotide sequence ID" value="NZ_JACOFT010000001.1"/>
</dbReference>
<keyword evidence="4" id="KW-1185">Reference proteome</keyword>
<accession>A0ABR6XCH9</accession>
<dbReference type="Pfam" id="PF09849">
    <property type="entry name" value="DUF2076"/>
    <property type="match status" value="1"/>
</dbReference>
<evidence type="ECO:0000256" key="1">
    <source>
        <dbReference type="SAM" id="Coils"/>
    </source>
</evidence>
<dbReference type="InterPro" id="IPR018648">
    <property type="entry name" value="DUF2076"/>
</dbReference>
<protein>
    <submittedName>
        <fullName evidence="3">DUF2076 domain-containing protein</fullName>
    </submittedName>
</protein>
<proteinExistence type="predicted"/>
<name>A0ABR6XCH9_9BURK</name>
<comment type="caution">
    <text evidence="3">The sequence shown here is derived from an EMBL/GenBank/DDBJ whole genome shotgun (WGS) entry which is preliminary data.</text>
</comment>
<evidence type="ECO:0000313" key="4">
    <source>
        <dbReference type="Proteomes" id="UP000637632"/>
    </source>
</evidence>
<evidence type="ECO:0000313" key="3">
    <source>
        <dbReference type="EMBL" id="MBC3810076.1"/>
    </source>
</evidence>
<dbReference type="EMBL" id="JACOFT010000001">
    <property type="protein sequence ID" value="MBC3810076.1"/>
    <property type="molecule type" value="Genomic_DNA"/>
</dbReference>
<keyword evidence="1" id="KW-0175">Coiled coil</keyword>
<organism evidence="3 4">
    <name type="scientific">Undibacterium aquatile</name>
    <dbReference type="NCBI Taxonomy" id="1537398"/>
    <lineage>
        <taxon>Bacteria</taxon>
        <taxon>Pseudomonadati</taxon>
        <taxon>Pseudomonadota</taxon>
        <taxon>Betaproteobacteria</taxon>
        <taxon>Burkholderiales</taxon>
        <taxon>Oxalobacteraceae</taxon>
        <taxon>Undibacterium</taxon>
    </lineage>
</organism>
<gene>
    <name evidence="3" type="ORF">H8K26_01365</name>
</gene>